<dbReference type="EMBL" id="ATCN01000033">
    <property type="protein sequence ID" value="EPR80030.1"/>
    <property type="molecule type" value="Genomic_DNA"/>
</dbReference>
<dbReference type="CDD" id="cd00812">
    <property type="entry name" value="LeuRS_core"/>
    <property type="match status" value="1"/>
</dbReference>
<reference evidence="13" key="1">
    <citation type="journal article" date="2013" name="PLoS Genet.">
        <title>The genome of Spraguea lophii and the basis of host-microsporidian interactions.</title>
        <authorList>
            <person name="Campbell S.E."/>
            <person name="Williams T.A."/>
            <person name="Yousuf A."/>
            <person name="Soanes D.M."/>
            <person name="Paszkiewicz K.H."/>
            <person name="Williams B.A.P."/>
        </authorList>
    </citation>
    <scope>NUCLEOTIDE SEQUENCE [LARGE SCALE GENOMIC DNA]</scope>
    <source>
        <strain evidence="13">42_110</strain>
    </source>
</reference>
<dbReference type="VEuPathDB" id="MicrosporidiaDB:SLOPH_1326"/>
<dbReference type="InParanoid" id="S7WAP5"/>
<dbReference type="InterPro" id="IPR002300">
    <property type="entry name" value="aa-tRNA-synth_Ia"/>
</dbReference>
<dbReference type="Gene3D" id="3.40.50.620">
    <property type="entry name" value="HUPs"/>
    <property type="match status" value="2"/>
</dbReference>
<proteinExistence type="inferred from homology"/>
<evidence type="ECO:0000256" key="5">
    <source>
        <dbReference type="ARBA" id="ARBA00022840"/>
    </source>
</evidence>
<evidence type="ECO:0000256" key="4">
    <source>
        <dbReference type="ARBA" id="ARBA00022741"/>
    </source>
</evidence>
<evidence type="ECO:0000256" key="9">
    <source>
        <dbReference type="ARBA" id="ARBA00047469"/>
    </source>
</evidence>
<comment type="similarity">
    <text evidence="1 10">Belongs to the class-I aminoacyl-tRNA synthetase family.</text>
</comment>
<gene>
    <name evidence="12" type="ORF">SLOPH_1326</name>
</gene>
<dbReference type="GO" id="GO:0005524">
    <property type="term" value="F:ATP binding"/>
    <property type="evidence" value="ECO:0007669"/>
    <property type="project" value="UniProtKB-KW"/>
</dbReference>
<name>S7WAP5_SPRLO</name>
<dbReference type="GO" id="GO:0006429">
    <property type="term" value="P:leucyl-tRNA aminoacylation"/>
    <property type="evidence" value="ECO:0007669"/>
    <property type="project" value="InterPro"/>
</dbReference>
<evidence type="ECO:0000256" key="6">
    <source>
        <dbReference type="ARBA" id="ARBA00022917"/>
    </source>
</evidence>
<feature type="domain" description="Aminoacyl-tRNA synthetase class Ia" evidence="11">
    <location>
        <begin position="28"/>
        <end position="596"/>
    </location>
</feature>
<dbReference type="FunCoup" id="S7WAP5">
    <property type="interactions" value="270"/>
</dbReference>
<evidence type="ECO:0000256" key="3">
    <source>
        <dbReference type="ARBA" id="ARBA00022598"/>
    </source>
</evidence>
<comment type="catalytic activity">
    <reaction evidence="9">
        <text>tRNA(Leu) + L-leucine + ATP = L-leucyl-tRNA(Leu) + AMP + diphosphate</text>
        <dbReference type="Rhea" id="RHEA:11688"/>
        <dbReference type="Rhea" id="RHEA-COMP:9613"/>
        <dbReference type="Rhea" id="RHEA-COMP:9622"/>
        <dbReference type="ChEBI" id="CHEBI:30616"/>
        <dbReference type="ChEBI" id="CHEBI:33019"/>
        <dbReference type="ChEBI" id="CHEBI:57427"/>
        <dbReference type="ChEBI" id="CHEBI:78442"/>
        <dbReference type="ChEBI" id="CHEBI:78494"/>
        <dbReference type="ChEBI" id="CHEBI:456215"/>
        <dbReference type="EC" id="6.1.1.4"/>
    </reaction>
</comment>
<dbReference type="EC" id="6.1.1.4" evidence="2"/>
<evidence type="ECO:0000313" key="13">
    <source>
        <dbReference type="Proteomes" id="UP000014978"/>
    </source>
</evidence>
<keyword evidence="13" id="KW-1185">Reference proteome</keyword>
<dbReference type="InterPro" id="IPR009080">
    <property type="entry name" value="tRNAsynth_Ia_anticodon-bd"/>
</dbReference>
<dbReference type="PROSITE" id="PS00178">
    <property type="entry name" value="AA_TRNA_LIGASE_I"/>
    <property type="match status" value="1"/>
</dbReference>
<evidence type="ECO:0000256" key="7">
    <source>
        <dbReference type="ARBA" id="ARBA00023146"/>
    </source>
</evidence>
<evidence type="ECO:0000259" key="11">
    <source>
        <dbReference type="Pfam" id="PF00133"/>
    </source>
</evidence>
<evidence type="ECO:0000256" key="8">
    <source>
        <dbReference type="ARBA" id="ARBA00030520"/>
    </source>
</evidence>
<dbReference type="InterPro" id="IPR001412">
    <property type="entry name" value="aa-tRNA-synth_I_CS"/>
</dbReference>
<dbReference type="AlphaFoldDB" id="S7WAP5"/>
<dbReference type="InterPro" id="IPR004493">
    <property type="entry name" value="Leu-tRNA-synth_Ia_arc/euk"/>
</dbReference>
<dbReference type="OrthoDB" id="10249672at2759"/>
<keyword evidence="7 10" id="KW-0030">Aminoacyl-tRNA synthetase</keyword>
<dbReference type="SUPFAM" id="SSF52374">
    <property type="entry name" value="Nucleotidylyl transferase"/>
    <property type="match status" value="1"/>
</dbReference>
<sequence>MNTKNSTKLNFITELEFKDENTTGVDYARKKYFITFPYPYMNGRLHLGHLYSISKSEFMSRYKAQRGFNVLFPFSFHCTGMPISASAQKLENEIKRGENGPTTKILKSLGFDDPKPFTDPIHWLKTFPGLNINSLKNFHINVDWRRSFITTDINPYYDSFIKYQFNKLKRLGYLSFGKRNTIFCPVDNQPCLDHDRMKGEGVLPAKIKLLIIKNNNENLCVRIPDEMIKEVKNKKIGISVILRKDSIFKRISMHKQIFIVEEKVYNNIKYQLEIDVLEDIHVEDIVKIDFKGVELYIKDIKDDIILKTSKREESTLEEEIKDISITENYMNKIKKMLETNIEGTTINEDFIQYYEPESEVISRSGGICCVALTDQWFINYNSREWKDKVLEHINSMILTKETKDILLDGVEWIDKWGFSRSFGLGTKIPFDEKYIIDSLSDSTIYMAFYTFKNLLFKDLEGKDEIFKKKFLSEDVWKYIFEGNEIVMDKIDDKHKMILIECRKAFEYFYPVDLRVSGKDLLKNHLLFFLFNHVALFDSSKYPLRIFTNGHLLLNNEKMSKSTGNFMTVDQVLDKYGVAATRMTLATCGDHNEDANFDENVAETSILKIYNFIEFIENYFSLKEYSHDFSFAEKYFSEGINFNIKETENAFEKMLYRDAIKYGFYEMINLKDDYLAMGGKENNIIFKEFIKITLNLTYPILNSISKTLLKKYYDESPSWISCIYDNKNNNIFSGVDIIKKQFKNIHKKIMKLKKNKIIIGVGKDKPEWKKECDNLLNKNINVKENISEYKNIFKKYKIKDNMGMSYIMTKNDKEYDELYLLNELKKYFEEKYKINIEINECEKAEKYNPMIKYE</sequence>
<accession>S7WAP5</accession>
<keyword evidence="5 10" id="KW-0067">ATP-binding</keyword>
<protein>
    <recommendedName>
        <fullName evidence="2">leucine--tRNA ligase</fullName>
        <ecNumber evidence="2">6.1.1.4</ecNumber>
    </recommendedName>
    <alternativeName>
        <fullName evidence="8">Leucyl-tRNA synthetase</fullName>
    </alternativeName>
</protein>
<evidence type="ECO:0000313" key="12">
    <source>
        <dbReference type="EMBL" id="EPR80030.1"/>
    </source>
</evidence>
<organism evidence="12 13">
    <name type="scientific">Spraguea lophii (strain 42_110)</name>
    <name type="common">Microsporidian parasite</name>
    <dbReference type="NCBI Taxonomy" id="1358809"/>
    <lineage>
        <taxon>Eukaryota</taxon>
        <taxon>Fungi</taxon>
        <taxon>Fungi incertae sedis</taxon>
        <taxon>Microsporidia</taxon>
        <taxon>Spragueidae</taxon>
        <taxon>Spraguea</taxon>
    </lineage>
</organism>
<evidence type="ECO:0000256" key="2">
    <source>
        <dbReference type="ARBA" id="ARBA00013164"/>
    </source>
</evidence>
<dbReference type="GO" id="GO:0004823">
    <property type="term" value="F:leucine-tRNA ligase activity"/>
    <property type="evidence" value="ECO:0007669"/>
    <property type="project" value="UniProtKB-EC"/>
</dbReference>
<dbReference type="Proteomes" id="UP000014978">
    <property type="component" value="Unassembled WGS sequence"/>
</dbReference>
<dbReference type="HOGENOM" id="CLU_004174_0_0_1"/>
<dbReference type="STRING" id="1358809.S7WAP5"/>
<keyword evidence="3 10" id="KW-0436">Ligase</keyword>
<keyword evidence="4 10" id="KW-0547">Nucleotide-binding</keyword>
<dbReference type="PANTHER" id="PTHR45794">
    <property type="entry name" value="LEUCYL-TRNA SYNTHETASE"/>
    <property type="match status" value="1"/>
</dbReference>
<comment type="caution">
    <text evidence="12">The sequence shown here is derived from an EMBL/GenBank/DDBJ whole genome shotgun (WGS) entry which is preliminary data.</text>
</comment>
<keyword evidence="6 10" id="KW-0648">Protein biosynthesis</keyword>
<dbReference type="Pfam" id="PF00133">
    <property type="entry name" value="tRNA-synt_1"/>
    <property type="match status" value="1"/>
</dbReference>
<dbReference type="PANTHER" id="PTHR45794:SF1">
    <property type="entry name" value="LEUCINE--TRNA LIGASE, CYTOPLASMIC"/>
    <property type="match status" value="1"/>
</dbReference>
<dbReference type="SUPFAM" id="SSF47323">
    <property type="entry name" value="Anticodon-binding domain of a subclass of class I aminoacyl-tRNA synthetases"/>
    <property type="match status" value="1"/>
</dbReference>
<dbReference type="OMA" id="RMCLAVC"/>
<evidence type="ECO:0000256" key="10">
    <source>
        <dbReference type="RuleBase" id="RU363035"/>
    </source>
</evidence>
<dbReference type="InterPro" id="IPR014729">
    <property type="entry name" value="Rossmann-like_a/b/a_fold"/>
</dbReference>
<evidence type="ECO:0000256" key="1">
    <source>
        <dbReference type="ARBA" id="ARBA00005594"/>
    </source>
</evidence>